<evidence type="ECO:0000313" key="2">
    <source>
        <dbReference type="EMBL" id="PHP27234.1"/>
    </source>
</evidence>
<protein>
    <recommendedName>
        <fullName evidence="1">Rhamnogalacturonase A/B/Epimerase-like pectate lyase domain-containing protein</fullName>
    </recommendedName>
</protein>
<proteinExistence type="predicted"/>
<dbReference type="OrthoDB" id="7749009at2"/>
<keyword evidence="3" id="KW-1185">Reference proteome</keyword>
<name>A0A2G1MEV5_9RHOB</name>
<dbReference type="InterPro" id="IPR012334">
    <property type="entry name" value="Pectin_lyas_fold"/>
</dbReference>
<feature type="domain" description="Rhamnogalacturonase A/B/Epimerase-like pectate lyase" evidence="1">
    <location>
        <begin position="184"/>
        <end position="239"/>
    </location>
</feature>
<dbReference type="InterPro" id="IPR024535">
    <property type="entry name" value="RHGA/B-epi-like_pectate_lyase"/>
</dbReference>
<dbReference type="Pfam" id="PF12708">
    <property type="entry name" value="Pect-lyase_RHGA_epim"/>
    <property type="match status" value="1"/>
</dbReference>
<dbReference type="InterPro" id="IPR011050">
    <property type="entry name" value="Pectin_lyase_fold/virulence"/>
</dbReference>
<evidence type="ECO:0000259" key="1">
    <source>
        <dbReference type="Pfam" id="PF12708"/>
    </source>
</evidence>
<sequence>MPITEALKPTPFAAGLEVWSSGDGTPGSDTYAQSGAGVFVPADQDFGGALEILKTNSVQKLRYMGETPVRPGLYIRVTARAKALSGPLPGLRIAGWAGRESGAHLGGVDEAGPVTELAAYGEVVEVSAIIGPGLQEGVDLIWPQADYGHLGLDLTGASGGVVRIDDIEIEDVTHLFAADLAGVVDVRDYGARGDGTGNEATAFAAADAAAAGRTVLVPEGRYRIASDVTFRSHVRFVGTVEPVGATKLILQRDFRFGAYLDALGNEELAFTKAFQALLSFSDHESLDLEGRRIGLTKPFDMAAAVPDRETFATRRVVRNGQFQPIDGAAWTPATVTSRASYAAANPYRLDNVAKAGSIAPGSLVTGNGVGREVYVKSVDAANDRVVLSQPLYDAEGVQIFTFTRFRYLIDFSGFRDLSQFVFDDIEFQCNGVASGLILPPAGLTFHLRDCFVTKPRDRGLTSHGGGCQGMMIDRCQFLSNEQGLPVEQRKTLCFNANANDVKIRDCRIVLFEHFCVLAGTGNLISNNHWFHGDSSSDGVRKGGIILTRPNPASLIVGNYIDNNFIEWSNEHDESPARGTQFSFGGLTVTGNIFICTDAARWFNWIVIKPRGPGHYIHGLHVTGNVFRTFNGNIDRVERVDTSFADLDYGRMRDITFESNAFHGINEPARNPASLSHREAAATRVWVINSAPLLPFGGRARVVEAALPEGRLEDASGGTVHESPWIDPEHGAGGRKFRVLWSRPVAGRMRCRVRMDQPG</sequence>
<dbReference type="Proteomes" id="UP000221860">
    <property type="component" value="Unassembled WGS sequence"/>
</dbReference>
<dbReference type="Gene3D" id="2.160.20.10">
    <property type="entry name" value="Single-stranded right-handed beta-helix, Pectin lyase-like"/>
    <property type="match status" value="2"/>
</dbReference>
<dbReference type="EMBL" id="NQWH01000017">
    <property type="protein sequence ID" value="PHP27234.1"/>
    <property type="molecule type" value="Genomic_DNA"/>
</dbReference>
<gene>
    <name evidence="2" type="ORF">CJ301_12035</name>
</gene>
<accession>A0A2G1MEV5</accession>
<evidence type="ECO:0000313" key="3">
    <source>
        <dbReference type="Proteomes" id="UP000221860"/>
    </source>
</evidence>
<organism evidence="2 3">
    <name type="scientific">Limimaricola cinnabarinus</name>
    <dbReference type="NCBI Taxonomy" id="1125964"/>
    <lineage>
        <taxon>Bacteria</taxon>
        <taxon>Pseudomonadati</taxon>
        <taxon>Pseudomonadota</taxon>
        <taxon>Alphaproteobacteria</taxon>
        <taxon>Rhodobacterales</taxon>
        <taxon>Paracoccaceae</taxon>
        <taxon>Limimaricola</taxon>
    </lineage>
</organism>
<dbReference type="SUPFAM" id="SSF51126">
    <property type="entry name" value="Pectin lyase-like"/>
    <property type="match status" value="1"/>
</dbReference>
<comment type="caution">
    <text evidence="2">The sequence shown here is derived from an EMBL/GenBank/DDBJ whole genome shotgun (WGS) entry which is preliminary data.</text>
</comment>
<dbReference type="RefSeq" id="WP_099277627.1">
    <property type="nucleotide sequence ID" value="NZ_KZ304962.1"/>
</dbReference>
<dbReference type="AlphaFoldDB" id="A0A2G1MEV5"/>
<reference evidence="2 3" key="1">
    <citation type="submission" date="2017-08" db="EMBL/GenBank/DDBJ databases">
        <title>Draft Genome Sequence of Loktanella cinnabarina Strain XM1, Isolated from Coastal Surface Water.</title>
        <authorList>
            <person name="Ma R."/>
            <person name="Wang J."/>
            <person name="Wang Q."/>
            <person name="Ma Z."/>
            <person name="Li J."/>
            <person name="Chen L."/>
        </authorList>
    </citation>
    <scope>NUCLEOTIDE SEQUENCE [LARGE SCALE GENOMIC DNA]</scope>
    <source>
        <strain evidence="2 3">XM1</strain>
    </source>
</reference>